<reference evidence="3" key="1">
    <citation type="submission" date="2021-02" db="EMBL/GenBank/DDBJ databases">
        <authorList>
            <person name="Nowell W R."/>
        </authorList>
    </citation>
    <scope>NUCLEOTIDE SEQUENCE</scope>
</reference>
<evidence type="ECO:0000256" key="1">
    <source>
        <dbReference type="SAM" id="Phobius"/>
    </source>
</evidence>
<sequence length="129" mass="13963">MLLKNLVILSYLLVLTQYGSNEYIKKMKNFTLILALFIAFIGCANAINCYFCANCPYPFNAKLSSVTVSVGSMGYCARKSSSDQASAPNSRGPAEAGLCTAPGCRWQYDPASGRQIYVCCCATDYCNCG</sequence>
<organism evidence="3 4">
    <name type="scientific">Adineta ricciae</name>
    <name type="common">Rotifer</name>
    <dbReference type="NCBI Taxonomy" id="249248"/>
    <lineage>
        <taxon>Eukaryota</taxon>
        <taxon>Metazoa</taxon>
        <taxon>Spiralia</taxon>
        <taxon>Gnathifera</taxon>
        <taxon>Rotifera</taxon>
        <taxon>Eurotatoria</taxon>
        <taxon>Bdelloidea</taxon>
        <taxon>Adinetida</taxon>
        <taxon>Adinetidae</taxon>
        <taxon>Adineta</taxon>
    </lineage>
</organism>
<dbReference type="EMBL" id="CAJNOJ010000118">
    <property type="protein sequence ID" value="CAF1147776.1"/>
    <property type="molecule type" value="Genomic_DNA"/>
</dbReference>
<evidence type="ECO:0000256" key="2">
    <source>
        <dbReference type="SAM" id="SignalP"/>
    </source>
</evidence>
<feature type="signal peptide" evidence="2">
    <location>
        <begin position="1"/>
        <end position="21"/>
    </location>
</feature>
<keyword evidence="1" id="KW-1133">Transmembrane helix</keyword>
<keyword evidence="1" id="KW-0472">Membrane</keyword>
<dbReference type="OrthoDB" id="9983056at2759"/>
<keyword evidence="2" id="KW-0732">Signal</keyword>
<feature type="chain" id="PRO_5033022553" evidence="2">
    <location>
        <begin position="22"/>
        <end position="129"/>
    </location>
</feature>
<dbReference type="AlphaFoldDB" id="A0A814SI90"/>
<proteinExistence type="predicted"/>
<accession>A0A814SI90</accession>
<feature type="transmembrane region" description="Helical" evidence="1">
    <location>
        <begin position="31"/>
        <end position="53"/>
    </location>
</feature>
<gene>
    <name evidence="3" type="ORF">EDS130_LOCUS22437</name>
</gene>
<protein>
    <submittedName>
        <fullName evidence="3">Uncharacterized protein</fullName>
    </submittedName>
</protein>
<comment type="caution">
    <text evidence="3">The sequence shown here is derived from an EMBL/GenBank/DDBJ whole genome shotgun (WGS) entry which is preliminary data.</text>
</comment>
<dbReference type="UniPathway" id="UPA00378"/>
<evidence type="ECO:0000313" key="3">
    <source>
        <dbReference type="EMBL" id="CAF1147776.1"/>
    </source>
</evidence>
<name>A0A814SI90_ADIRI</name>
<evidence type="ECO:0000313" key="4">
    <source>
        <dbReference type="Proteomes" id="UP000663852"/>
    </source>
</evidence>
<keyword evidence="1" id="KW-0812">Transmembrane</keyword>
<dbReference type="Proteomes" id="UP000663852">
    <property type="component" value="Unassembled WGS sequence"/>
</dbReference>